<comment type="caution">
    <text evidence="1">The sequence shown here is derived from an EMBL/GenBank/DDBJ whole genome shotgun (WGS) entry which is preliminary data.</text>
</comment>
<evidence type="ECO:0000313" key="1">
    <source>
        <dbReference type="EMBL" id="GAG41270.1"/>
    </source>
</evidence>
<organism evidence="1">
    <name type="scientific">marine sediment metagenome</name>
    <dbReference type="NCBI Taxonomy" id="412755"/>
    <lineage>
        <taxon>unclassified sequences</taxon>
        <taxon>metagenomes</taxon>
        <taxon>ecological metagenomes</taxon>
    </lineage>
</organism>
<sequence length="58" mass="6712">LEQLGQIHVYTASRGLTTIEEALSIFTVITAMTEMFGLRVKLTRVLHFILRFLCVEWD</sequence>
<proteinExistence type="predicted"/>
<dbReference type="EMBL" id="BARS01044991">
    <property type="protein sequence ID" value="GAG41270.1"/>
    <property type="molecule type" value="Genomic_DNA"/>
</dbReference>
<reference evidence="1" key="1">
    <citation type="journal article" date="2014" name="Front. Microbiol.">
        <title>High frequency of phylogenetically diverse reductive dehalogenase-homologous genes in deep subseafloor sedimentary metagenomes.</title>
        <authorList>
            <person name="Kawai M."/>
            <person name="Futagami T."/>
            <person name="Toyoda A."/>
            <person name="Takaki Y."/>
            <person name="Nishi S."/>
            <person name="Hori S."/>
            <person name="Arai W."/>
            <person name="Tsubouchi T."/>
            <person name="Morono Y."/>
            <person name="Uchiyama I."/>
            <person name="Ito T."/>
            <person name="Fujiyama A."/>
            <person name="Inagaki F."/>
            <person name="Takami H."/>
        </authorList>
    </citation>
    <scope>NUCLEOTIDE SEQUENCE</scope>
    <source>
        <strain evidence="1">Expedition CK06-06</strain>
    </source>
</reference>
<gene>
    <name evidence="1" type="ORF">S01H1_67896</name>
</gene>
<accession>X0XDU4</accession>
<name>X0XDU4_9ZZZZ</name>
<dbReference type="AlphaFoldDB" id="X0XDU4"/>
<feature type="non-terminal residue" evidence="1">
    <location>
        <position position="1"/>
    </location>
</feature>
<protein>
    <submittedName>
        <fullName evidence="1">Uncharacterized protein</fullName>
    </submittedName>
</protein>